<reference evidence="3 4" key="1">
    <citation type="journal article" date="2015" name="Infect. Genet. Evol.">
        <title>Genomic sequences of six botulinum neurotoxin-producing strains representing three clostridial species illustrate the mobility and diversity of botulinum neurotoxin genes.</title>
        <authorList>
            <person name="Smith T.J."/>
            <person name="Hill K.K."/>
            <person name="Xie G."/>
            <person name="Foley B.T."/>
            <person name="Williamson C.H."/>
            <person name="Foster J.T."/>
            <person name="Johnson S.L."/>
            <person name="Chertkov O."/>
            <person name="Teshima H."/>
            <person name="Gibbons H.S."/>
            <person name="Johnsky L.A."/>
            <person name="Karavis M.A."/>
            <person name="Smith L.A."/>
        </authorList>
    </citation>
    <scope>NUCLEOTIDE SEQUENCE [LARGE SCALE GENOMIC DNA]</scope>
    <source>
        <strain evidence="3">Sullivan</strain>
    </source>
</reference>
<dbReference type="RefSeq" id="WP_039316059.1">
    <property type="nucleotide sequence ID" value="NZ_CP006905.1"/>
</dbReference>
<dbReference type="GO" id="GO:0009294">
    <property type="term" value="P:DNA-mediated transformation"/>
    <property type="evidence" value="ECO:0007669"/>
    <property type="project" value="InterPro"/>
</dbReference>
<sequence>MGKYILWLMLVECTNLQKIKLLSIFSDEKEIFDNFEEIIKVYLKKYKTINEENKYKILEKASKLEESLKLNGIGFISIKDSKYPSSLRKISEPPYVIFYKGNIDLLNKRRVAIVGSRKNSIYGERATRVIAKELANNDICIVSGGALGIDTVAHDETLKNNGYTIAVLGCGIDIVYPYRNKNLFKTIEEKGLMISEFLPGTKPYSYNFPRRNRIISGLSEIIVVTEATKKSGSLITVNCALDQGKEVIVVPQPIFSESGYGANLLIKDGANLYTSIEDLYLLLGIDSSNVDNSENKPYKNKILQIITDEPMHIDDIFTKSQVDRNTLYGLLFELQTKSQIISLPGNYYARVT</sequence>
<evidence type="ECO:0000313" key="4">
    <source>
        <dbReference type="Proteomes" id="UP000030635"/>
    </source>
</evidence>
<dbReference type="SUPFAM" id="SSF102405">
    <property type="entry name" value="MCP/YpsA-like"/>
    <property type="match status" value="1"/>
</dbReference>
<dbReference type="InterPro" id="IPR003488">
    <property type="entry name" value="DprA"/>
</dbReference>
<feature type="domain" description="Smf/DprA SLOG" evidence="2">
    <location>
        <begin position="75"/>
        <end position="280"/>
    </location>
</feature>
<protein>
    <submittedName>
        <fullName evidence="3">DNA protecting protein DprA</fullName>
    </submittedName>
</protein>
<dbReference type="InterPro" id="IPR057666">
    <property type="entry name" value="DrpA_SLOG"/>
</dbReference>
<dbReference type="Gene3D" id="3.40.50.450">
    <property type="match status" value="1"/>
</dbReference>
<dbReference type="eggNOG" id="COG0758">
    <property type="taxonomic scope" value="Bacteria"/>
</dbReference>
<evidence type="ECO:0000256" key="1">
    <source>
        <dbReference type="ARBA" id="ARBA00006525"/>
    </source>
</evidence>
<evidence type="ECO:0000313" key="3">
    <source>
        <dbReference type="EMBL" id="AIY83653.1"/>
    </source>
</evidence>
<dbReference type="HOGENOM" id="CLU_029601_0_2_9"/>
<dbReference type="PANTHER" id="PTHR43022">
    <property type="entry name" value="PROTEIN SMF"/>
    <property type="match status" value="1"/>
</dbReference>
<gene>
    <name evidence="3" type="primary">dprA</name>
    <name evidence="3" type="ORF">U729_2805</name>
</gene>
<dbReference type="Proteomes" id="UP000030635">
    <property type="component" value="Chromosome"/>
</dbReference>
<comment type="similarity">
    <text evidence="1">Belongs to the DprA/Smf family.</text>
</comment>
<dbReference type="STRING" id="1561.NPD11_222"/>
<proteinExistence type="inferred from homology"/>
<dbReference type="InterPro" id="IPR036388">
    <property type="entry name" value="WH-like_DNA-bd_sf"/>
</dbReference>
<dbReference type="AlphaFoldDB" id="A0A0A7FVP1"/>
<organism evidence="3 4">
    <name type="scientific">Clostridium baratii str. Sullivan</name>
    <dbReference type="NCBI Taxonomy" id="1415775"/>
    <lineage>
        <taxon>Bacteria</taxon>
        <taxon>Bacillati</taxon>
        <taxon>Bacillota</taxon>
        <taxon>Clostridia</taxon>
        <taxon>Eubacteriales</taxon>
        <taxon>Clostridiaceae</taxon>
        <taxon>Clostridium</taxon>
    </lineage>
</organism>
<dbReference type="KEGG" id="cbv:U729_2805"/>
<dbReference type="NCBIfam" id="TIGR00732">
    <property type="entry name" value="dprA"/>
    <property type="match status" value="1"/>
</dbReference>
<dbReference type="Pfam" id="PF02481">
    <property type="entry name" value="DNA_processg_A"/>
    <property type="match status" value="1"/>
</dbReference>
<accession>A0A0A7FVP1</accession>
<evidence type="ECO:0000259" key="2">
    <source>
        <dbReference type="Pfam" id="PF02481"/>
    </source>
</evidence>
<dbReference type="EMBL" id="CP006905">
    <property type="protein sequence ID" value="AIY83653.1"/>
    <property type="molecule type" value="Genomic_DNA"/>
</dbReference>
<dbReference type="Gene3D" id="1.10.10.10">
    <property type="entry name" value="Winged helix-like DNA-binding domain superfamily/Winged helix DNA-binding domain"/>
    <property type="match status" value="1"/>
</dbReference>
<name>A0A0A7FVP1_9CLOT</name>
<keyword evidence="4" id="KW-1185">Reference proteome</keyword>
<dbReference type="PANTHER" id="PTHR43022:SF1">
    <property type="entry name" value="PROTEIN SMF"/>
    <property type="match status" value="1"/>
</dbReference>
<dbReference type="OrthoDB" id="9785707at2"/>